<comment type="caution">
    <text evidence="2">The sequence shown here is derived from an EMBL/GenBank/DDBJ whole genome shotgun (WGS) entry which is preliminary data.</text>
</comment>
<name>A0A8S3HHH6_9BILA</name>
<evidence type="ECO:0000313" key="2">
    <source>
        <dbReference type="EMBL" id="CAF5182799.1"/>
    </source>
</evidence>
<dbReference type="AlphaFoldDB" id="A0A8S3HHH6"/>
<proteinExistence type="predicted"/>
<organism evidence="2 4">
    <name type="scientific">Rotaria magnacalcarata</name>
    <dbReference type="NCBI Taxonomy" id="392030"/>
    <lineage>
        <taxon>Eukaryota</taxon>
        <taxon>Metazoa</taxon>
        <taxon>Spiralia</taxon>
        <taxon>Gnathifera</taxon>
        <taxon>Rotifera</taxon>
        <taxon>Eurotatoria</taxon>
        <taxon>Bdelloidea</taxon>
        <taxon>Philodinida</taxon>
        <taxon>Philodinidae</taxon>
        <taxon>Rotaria</taxon>
    </lineage>
</organism>
<dbReference type="Proteomes" id="UP000676336">
    <property type="component" value="Unassembled WGS sequence"/>
</dbReference>
<dbReference type="EMBL" id="CAJOBJ010336975">
    <property type="protein sequence ID" value="CAF5190164.1"/>
    <property type="molecule type" value="Genomic_DNA"/>
</dbReference>
<feature type="compositionally biased region" description="Basic and acidic residues" evidence="1">
    <location>
        <begin position="21"/>
        <end position="44"/>
    </location>
</feature>
<sequence length="61" mass="7198">MEYNATSPVRSSRSSSIEKQSQQRERSSSIRRVQIEKDDEHELQQRITTTNIGFRKDFLPD</sequence>
<reference evidence="2" key="1">
    <citation type="submission" date="2021-02" db="EMBL/GenBank/DDBJ databases">
        <authorList>
            <person name="Nowell W R."/>
        </authorList>
    </citation>
    <scope>NUCLEOTIDE SEQUENCE</scope>
</reference>
<feature type="region of interest" description="Disordered" evidence="1">
    <location>
        <begin position="1"/>
        <end position="61"/>
    </location>
</feature>
<feature type="compositionally biased region" description="Low complexity" evidence="1">
    <location>
        <begin position="10"/>
        <end position="20"/>
    </location>
</feature>
<accession>A0A8S3HHH6</accession>
<dbReference type="Proteomes" id="UP000681720">
    <property type="component" value="Unassembled WGS sequence"/>
</dbReference>
<gene>
    <name evidence="3" type="ORF">GIL414_LOCUS72712</name>
    <name evidence="2" type="ORF">SMN809_LOCUS69471</name>
</gene>
<evidence type="ECO:0000256" key="1">
    <source>
        <dbReference type="SAM" id="MobiDB-lite"/>
    </source>
</evidence>
<evidence type="ECO:0000313" key="4">
    <source>
        <dbReference type="Proteomes" id="UP000676336"/>
    </source>
</evidence>
<dbReference type="EMBL" id="CAJOBI010319544">
    <property type="protein sequence ID" value="CAF5182799.1"/>
    <property type="molecule type" value="Genomic_DNA"/>
</dbReference>
<evidence type="ECO:0000313" key="3">
    <source>
        <dbReference type="EMBL" id="CAF5190164.1"/>
    </source>
</evidence>
<protein>
    <submittedName>
        <fullName evidence="2">Uncharacterized protein</fullName>
    </submittedName>
</protein>